<protein>
    <submittedName>
        <fullName evidence="4">Uncharacterized protein</fullName>
    </submittedName>
</protein>
<organism evidence="4">
    <name type="scientific">Noctiluca scintillans</name>
    <name type="common">Sea sparkle</name>
    <name type="synonym">Red tide dinoflagellate</name>
    <dbReference type="NCBI Taxonomy" id="2966"/>
    <lineage>
        <taxon>Eukaryota</taxon>
        <taxon>Sar</taxon>
        <taxon>Alveolata</taxon>
        <taxon>Dinophyceae</taxon>
        <taxon>Noctilucales</taxon>
        <taxon>Noctilucaceae</taxon>
        <taxon>Noctiluca</taxon>
    </lineage>
</organism>
<gene>
    <name evidence="4" type="ORF">NSCI0253_LOCUS43747</name>
</gene>
<accession>A0A7S1AYJ2</accession>
<evidence type="ECO:0000256" key="3">
    <source>
        <dbReference type="SAM" id="SignalP"/>
    </source>
</evidence>
<sequence length="266" mass="29339">MLGLCACLFAVGVLSTKALEINGQEFVWRPEQTQVQHANLRPQATWREPVDTAHNVPQNYIRGASLREERQGAQLPHDRAQFQPSRTSVQDPVERLGGASLQSSPRARADHLNSQPSTSFRAAQTSSIMDSWSQVKQTFPTQGAAQPQWADRPREPLLEVDTVPMDANRFAQGAMPQPKPNLLQQGQGSVGGAAQQNVASSSSFLLNVLGSLKSQLRQETAEKNQLEAENEDLMKEVQLWKATTGRAAERDRQAASVLQRLMDHGK</sequence>
<proteinExistence type="predicted"/>
<feature type="compositionally biased region" description="Polar residues" evidence="2">
    <location>
        <begin position="112"/>
        <end position="145"/>
    </location>
</feature>
<feature type="coiled-coil region" evidence="1">
    <location>
        <begin position="209"/>
        <end position="243"/>
    </location>
</feature>
<reference evidence="4" key="1">
    <citation type="submission" date="2021-01" db="EMBL/GenBank/DDBJ databases">
        <authorList>
            <person name="Corre E."/>
            <person name="Pelletier E."/>
            <person name="Niang G."/>
            <person name="Scheremetjew M."/>
            <person name="Finn R."/>
            <person name="Kale V."/>
            <person name="Holt S."/>
            <person name="Cochrane G."/>
            <person name="Meng A."/>
            <person name="Brown T."/>
            <person name="Cohen L."/>
        </authorList>
    </citation>
    <scope>NUCLEOTIDE SEQUENCE</scope>
</reference>
<feature type="chain" id="PRO_5031494212" evidence="3">
    <location>
        <begin position="19"/>
        <end position="266"/>
    </location>
</feature>
<feature type="signal peptide" evidence="3">
    <location>
        <begin position="1"/>
        <end position="18"/>
    </location>
</feature>
<dbReference type="EMBL" id="HBFQ01061731">
    <property type="protein sequence ID" value="CAD8869391.1"/>
    <property type="molecule type" value="Transcribed_RNA"/>
</dbReference>
<dbReference type="AlphaFoldDB" id="A0A7S1AYJ2"/>
<evidence type="ECO:0000256" key="1">
    <source>
        <dbReference type="SAM" id="Coils"/>
    </source>
</evidence>
<feature type="compositionally biased region" description="Basic and acidic residues" evidence="2">
    <location>
        <begin position="70"/>
        <end position="80"/>
    </location>
</feature>
<keyword evidence="1" id="KW-0175">Coiled coil</keyword>
<name>A0A7S1AYJ2_NOCSC</name>
<feature type="region of interest" description="Disordered" evidence="2">
    <location>
        <begin position="70"/>
        <end position="153"/>
    </location>
</feature>
<evidence type="ECO:0000313" key="4">
    <source>
        <dbReference type="EMBL" id="CAD8869391.1"/>
    </source>
</evidence>
<keyword evidence="3" id="KW-0732">Signal</keyword>
<evidence type="ECO:0000256" key="2">
    <source>
        <dbReference type="SAM" id="MobiDB-lite"/>
    </source>
</evidence>